<feature type="active site" description="Proton acceptor" evidence="11 12">
    <location>
        <position position="339"/>
    </location>
</feature>
<feature type="binding site" evidence="11">
    <location>
        <position position="339"/>
    </location>
    <ligand>
        <name>(2R)-2-phosphoglycerate</name>
        <dbReference type="ChEBI" id="CHEBI:58289"/>
    </ligand>
</feature>
<dbReference type="NCBIfam" id="TIGR01060">
    <property type="entry name" value="eno"/>
    <property type="match status" value="1"/>
</dbReference>
<feature type="binding site" evidence="11 14">
    <location>
        <position position="246"/>
    </location>
    <ligand>
        <name>Mg(2+)</name>
        <dbReference type="ChEBI" id="CHEBI:18420"/>
    </ligand>
</feature>
<evidence type="ECO:0000256" key="10">
    <source>
        <dbReference type="ARBA" id="ARBA00023239"/>
    </source>
</evidence>
<dbReference type="GO" id="GO:0006096">
    <property type="term" value="P:glycolytic process"/>
    <property type="evidence" value="ECO:0007669"/>
    <property type="project" value="UniProtKB-UniRule"/>
</dbReference>
<dbReference type="PATRIC" id="fig|582515.4.peg.1517"/>
<dbReference type="GO" id="GO:0009986">
    <property type="term" value="C:cell surface"/>
    <property type="evidence" value="ECO:0007669"/>
    <property type="project" value="UniProtKB-SubCell"/>
</dbReference>
<evidence type="ECO:0000256" key="4">
    <source>
        <dbReference type="ARBA" id="ARBA00017068"/>
    </source>
</evidence>
<dbReference type="FunCoup" id="U5DN29">
    <property type="interactions" value="338"/>
</dbReference>
<evidence type="ECO:0000256" key="6">
    <source>
        <dbReference type="ARBA" id="ARBA00022525"/>
    </source>
</evidence>
<protein>
    <recommendedName>
        <fullName evidence="4 11">Enolase</fullName>
        <ecNumber evidence="3 11">4.2.1.11</ecNumber>
    </recommendedName>
    <alternativeName>
        <fullName evidence="11">2-phospho-D-glycerate hydro-lyase</fullName>
    </alternativeName>
    <alternativeName>
        <fullName evidence="11">2-phosphoglycerate dehydratase</fullName>
    </alternativeName>
</protein>
<comment type="pathway">
    <text evidence="1 11">Carbohydrate degradation; glycolysis; pyruvate from D-glyceraldehyde 3-phosphate: step 4/5.</text>
</comment>
<evidence type="ECO:0000256" key="9">
    <source>
        <dbReference type="ARBA" id="ARBA00023152"/>
    </source>
</evidence>
<keyword evidence="9 11" id="KW-0324">Glycolysis</keyword>
<dbReference type="FunFam" id="3.20.20.120:FF:000001">
    <property type="entry name" value="Enolase"/>
    <property type="match status" value="1"/>
</dbReference>
<dbReference type="PIRSF" id="PIRSF001400">
    <property type="entry name" value="Enolase"/>
    <property type="match status" value="1"/>
</dbReference>
<dbReference type="OrthoDB" id="9804716at2"/>
<keyword evidence="7 11" id="KW-0479">Metal-binding</keyword>
<reference evidence="17 18" key="1">
    <citation type="submission" date="2013-05" db="EMBL/GenBank/DDBJ databases">
        <title>Draft genome sequence of Rubidibacter lacunae KORDI 51-2.</title>
        <authorList>
            <person name="Choi D.H."/>
            <person name="Noh J.H."/>
            <person name="Kwon K.-K."/>
            <person name="Lee J.-H."/>
            <person name="Ryu J.-Y."/>
        </authorList>
    </citation>
    <scope>NUCLEOTIDE SEQUENCE [LARGE SCALE GENOMIC DNA]</scope>
    <source>
        <strain evidence="17 18">KORDI 51-2</strain>
    </source>
</reference>
<evidence type="ECO:0000256" key="8">
    <source>
        <dbReference type="ARBA" id="ARBA00022842"/>
    </source>
</evidence>
<dbReference type="Pfam" id="PF00113">
    <property type="entry name" value="Enolase_C"/>
    <property type="match status" value="1"/>
</dbReference>
<dbReference type="Gene3D" id="3.30.390.10">
    <property type="entry name" value="Enolase-like, N-terminal domain"/>
    <property type="match status" value="1"/>
</dbReference>
<feature type="binding site" evidence="11 14">
    <location>
        <position position="287"/>
    </location>
    <ligand>
        <name>Mg(2+)</name>
        <dbReference type="ChEBI" id="CHEBI:18420"/>
    </ligand>
</feature>
<dbReference type="InterPro" id="IPR020811">
    <property type="entry name" value="Enolase_N"/>
</dbReference>
<feature type="binding site" evidence="13">
    <location>
        <position position="287"/>
    </location>
    <ligand>
        <name>substrate</name>
    </ligand>
</feature>
<keyword evidence="5 11" id="KW-0963">Cytoplasm</keyword>
<dbReference type="CDD" id="cd03313">
    <property type="entry name" value="enolase"/>
    <property type="match status" value="1"/>
</dbReference>
<evidence type="ECO:0000256" key="11">
    <source>
        <dbReference type="HAMAP-Rule" id="MF_00318"/>
    </source>
</evidence>
<keyword evidence="8 11" id="KW-0460">Magnesium</keyword>
<dbReference type="STRING" id="582515.KR51_00013580"/>
<dbReference type="Proteomes" id="UP000016960">
    <property type="component" value="Unassembled WGS sequence"/>
</dbReference>
<dbReference type="SFLD" id="SFLDG00178">
    <property type="entry name" value="enolase"/>
    <property type="match status" value="1"/>
</dbReference>
<feature type="binding site" evidence="11">
    <location>
        <position position="368"/>
    </location>
    <ligand>
        <name>(2R)-2-phosphoglycerate</name>
        <dbReference type="ChEBI" id="CHEBI:58289"/>
    </ligand>
</feature>
<dbReference type="eggNOG" id="COG0148">
    <property type="taxonomic scope" value="Bacteria"/>
</dbReference>
<dbReference type="PANTHER" id="PTHR11902:SF1">
    <property type="entry name" value="ENOLASE"/>
    <property type="match status" value="1"/>
</dbReference>
<feature type="binding site" evidence="11 14">
    <location>
        <position position="314"/>
    </location>
    <ligand>
        <name>Mg(2+)</name>
        <dbReference type="ChEBI" id="CHEBI:18420"/>
    </ligand>
</feature>
<evidence type="ECO:0000256" key="7">
    <source>
        <dbReference type="ARBA" id="ARBA00022723"/>
    </source>
</evidence>
<comment type="caution">
    <text evidence="17">The sequence shown here is derived from an EMBL/GenBank/DDBJ whole genome shotgun (WGS) entry which is preliminary data.</text>
</comment>
<dbReference type="InterPro" id="IPR020810">
    <property type="entry name" value="Enolase_C"/>
</dbReference>
<dbReference type="Pfam" id="PF03952">
    <property type="entry name" value="Enolase_N"/>
    <property type="match status" value="1"/>
</dbReference>
<keyword evidence="18" id="KW-1185">Reference proteome</keyword>
<keyword evidence="10 11" id="KW-0456">Lyase</keyword>
<keyword evidence="17" id="KW-0670">Pyruvate</keyword>
<feature type="binding site" evidence="13">
    <location>
        <position position="159"/>
    </location>
    <ligand>
        <name>substrate</name>
    </ligand>
</feature>
<evidence type="ECO:0000256" key="2">
    <source>
        <dbReference type="ARBA" id="ARBA00009604"/>
    </source>
</evidence>
<keyword evidence="6 11" id="KW-0964">Secreted</keyword>
<gene>
    <name evidence="11" type="primary">eno</name>
    <name evidence="17" type="ORF">KR51_00013580</name>
</gene>
<evidence type="ECO:0000256" key="3">
    <source>
        <dbReference type="ARBA" id="ARBA00012058"/>
    </source>
</evidence>
<comment type="cofactor">
    <cofactor evidence="11">
        <name>Mg(2+)</name>
        <dbReference type="ChEBI" id="CHEBI:18420"/>
    </cofactor>
    <text evidence="11">Binds a second Mg(2+) ion via substrate during catalysis.</text>
</comment>
<dbReference type="HAMAP" id="MF_00318">
    <property type="entry name" value="Enolase"/>
    <property type="match status" value="1"/>
</dbReference>
<evidence type="ECO:0000256" key="13">
    <source>
        <dbReference type="PIRSR" id="PIRSR001400-2"/>
    </source>
</evidence>
<feature type="binding site" evidence="13">
    <location>
        <position position="390"/>
    </location>
    <ligand>
        <name>substrate</name>
    </ligand>
</feature>
<dbReference type="UniPathway" id="UPA00109">
    <property type="reaction ID" value="UER00187"/>
</dbReference>
<feature type="domain" description="Enolase C-terminal TIM barrel" evidence="15">
    <location>
        <begin position="143"/>
        <end position="427"/>
    </location>
</feature>
<feature type="binding site" evidence="13">
    <location>
        <position position="168"/>
    </location>
    <ligand>
        <name>substrate</name>
    </ligand>
</feature>
<dbReference type="SUPFAM" id="SSF51604">
    <property type="entry name" value="Enolase C-terminal domain-like"/>
    <property type="match status" value="1"/>
</dbReference>
<evidence type="ECO:0000313" key="17">
    <source>
        <dbReference type="EMBL" id="ERN42024.1"/>
    </source>
</evidence>
<dbReference type="PROSITE" id="PS00164">
    <property type="entry name" value="ENOLASE"/>
    <property type="match status" value="1"/>
</dbReference>
<evidence type="ECO:0000259" key="16">
    <source>
        <dbReference type="SMART" id="SM01193"/>
    </source>
</evidence>
<dbReference type="SUPFAM" id="SSF54826">
    <property type="entry name" value="Enolase N-terminal domain-like"/>
    <property type="match status" value="1"/>
</dbReference>
<feature type="binding site" evidence="11">
    <location>
        <position position="369"/>
    </location>
    <ligand>
        <name>(2R)-2-phosphoglycerate</name>
        <dbReference type="ChEBI" id="CHEBI:58289"/>
    </ligand>
</feature>
<dbReference type="InterPro" id="IPR036849">
    <property type="entry name" value="Enolase-like_C_sf"/>
</dbReference>
<name>U5DN29_9CHRO</name>
<feature type="binding site" evidence="11">
    <location>
        <position position="167"/>
    </location>
    <ligand>
        <name>(2R)-2-phosphoglycerate</name>
        <dbReference type="ChEBI" id="CHEBI:58289"/>
    </ligand>
</feature>
<evidence type="ECO:0000259" key="15">
    <source>
        <dbReference type="SMART" id="SM01192"/>
    </source>
</evidence>
<evidence type="ECO:0000256" key="5">
    <source>
        <dbReference type="ARBA" id="ARBA00022490"/>
    </source>
</evidence>
<dbReference type="InParanoid" id="U5DN29"/>
<dbReference type="RefSeq" id="WP_022605906.1">
    <property type="nucleotide sequence ID" value="NZ_ASSJ01000035.1"/>
</dbReference>
<dbReference type="InterPro" id="IPR020809">
    <property type="entry name" value="Enolase_CS"/>
</dbReference>
<dbReference type="SMART" id="SM01193">
    <property type="entry name" value="Enolase_N"/>
    <property type="match status" value="1"/>
</dbReference>
<proteinExistence type="inferred from homology"/>
<dbReference type="EC" id="4.2.1.11" evidence="3 11"/>
<comment type="function">
    <text evidence="11">Catalyzes the reversible conversion of 2-phosphoglycerate (2-PG) into phosphoenolpyruvate (PEP). It is essential for the degradation of carbohydrates via glycolysis.</text>
</comment>
<feature type="domain" description="Enolase N-terminal" evidence="16">
    <location>
        <begin position="9"/>
        <end position="138"/>
    </location>
</feature>
<comment type="similarity">
    <text evidence="2 11">Belongs to the enolase family.</text>
</comment>
<evidence type="ECO:0000313" key="18">
    <source>
        <dbReference type="Proteomes" id="UP000016960"/>
    </source>
</evidence>
<feature type="binding site" evidence="11">
    <location>
        <position position="390"/>
    </location>
    <ligand>
        <name>(2R)-2-phosphoglycerate</name>
        <dbReference type="ChEBI" id="CHEBI:58289"/>
    </ligand>
</feature>
<dbReference type="InterPro" id="IPR029017">
    <property type="entry name" value="Enolase-like_N"/>
</dbReference>
<accession>U5DN29</accession>
<dbReference type="PRINTS" id="PR00148">
    <property type="entry name" value="ENOLASE"/>
</dbReference>
<feature type="binding site" evidence="13">
    <location>
        <position position="314"/>
    </location>
    <ligand>
        <name>substrate</name>
    </ligand>
</feature>
<dbReference type="SMART" id="SM01192">
    <property type="entry name" value="Enolase_C"/>
    <property type="match status" value="1"/>
</dbReference>
<comment type="cofactor">
    <cofactor evidence="14">
        <name>Mg(2+)</name>
        <dbReference type="ChEBI" id="CHEBI:18420"/>
    </cofactor>
    <text evidence="14">Mg(2+) is required for catalysis and for stabilizing the dimer.</text>
</comment>
<comment type="catalytic activity">
    <reaction evidence="11">
        <text>(2R)-2-phosphoglycerate = phosphoenolpyruvate + H2O</text>
        <dbReference type="Rhea" id="RHEA:10164"/>
        <dbReference type="ChEBI" id="CHEBI:15377"/>
        <dbReference type="ChEBI" id="CHEBI:58289"/>
        <dbReference type="ChEBI" id="CHEBI:58702"/>
        <dbReference type="EC" id="4.2.1.11"/>
    </reaction>
</comment>
<feature type="binding site" evidence="13">
    <location>
        <begin position="366"/>
        <end position="369"/>
    </location>
    <ligand>
        <name>substrate</name>
    </ligand>
</feature>
<dbReference type="GO" id="GO:0004634">
    <property type="term" value="F:phosphopyruvate hydratase activity"/>
    <property type="evidence" value="ECO:0007669"/>
    <property type="project" value="UniProtKB-UniRule"/>
</dbReference>
<dbReference type="GO" id="GO:0005576">
    <property type="term" value="C:extracellular region"/>
    <property type="evidence" value="ECO:0007669"/>
    <property type="project" value="UniProtKB-SubCell"/>
</dbReference>
<dbReference type="SFLD" id="SFLDF00002">
    <property type="entry name" value="enolase"/>
    <property type="match status" value="1"/>
</dbReference>
<dbReference type="PANTHER" id="PTHR11902">
    <property type="entry name" value="ENOLASE"/>
    <property type="match status" value="1"/>
</dbReference>
<dbReference type="GO" id="GO:0000287">
    <property type="term" value="F:magnesium ion binding"/>
    <property type="evidence" value="ECO:0007669"/>
    <property type="project" value="UniProtKB-UniRule"/>
</dbReference>
<evidence type="ECO:0000256" key="14">
    <source>
        <dbReference type="PIRSR" id="PIRSR001400-3"/>
    </source>
</evidence>
<comment type="subcellular location">
    <subcellularLocation>
        <location evidence="11">Cytoplasm</location>
    </subcellularLocation>
    <subcellularLocation>
        <location evidence="11">Secreted</location>
    </subcellularLocation>
    <subcellularLocation>
        <location evidence="11">Cell surface</location>
    </subcellularLocation>
    <text evidence="11">Fractions of enolase are present in both the cytoplasm and on the cell surface.</text>
</comment>
<organism evidence="17 18">
    <name type="scientific">Rubidibacter lacunae KORDI 51-2</name>
    <dbReference type="NCBI Taxonomy" id="582515"/>
    <lineage>
        <taxon>Bacteria</taxon>
        <taxon>Bacillati</taxon>
        <taxon>Cyanobacteriota</taxon>
        <taxon>Cyanophyceae</taxon>
        <taxon>Oscillatoriophycideae</taxon>
        <taxon>Chroococcales</taxon>
        <taxon>Aphanothecaceae</taxon>
        <taxon>Rubidibacter</taxon>
    </lineage>
</organism>
<sequence length="429" mass="45857">MLYDLETAIEAIAAREILDSRGRPTVEAEVRLVSGAVGLAQVPSGASTGSFEAHELRDNEERYGGKGVLRAVRNVTEKLAPELIELNALDQVLVDRTAIARDGTPNKSELGANAILSVSLATAKAAAEELALPLYRYLGGPLSNVLPVPMMNVINGGAHAANNIDFQEFMVVPVGAPTFSEALRWGAEVFAALSKVLDSQGLLTGVGDEGGYAPNLSSNEAALEILVESIEKAGYALGEQMAIALDIAANEFYQDGQYVCDGKPHSGEEFVDRLVALAGKYPIVSIEDGLQEEDWGTWKLLTERLGNRVQLIGDDLFVTNPARLKKGIESGIANAILIKLNQIGTLTETLETIAIAQRSGYRCIISHRSGETEDTTIADLAVATRAGQIKTGSLCRSERVAKYNRLLRIEDELGDRAIYAATIGLGPVI</sequence>
<feature type="active site" description="Proton donor" evidence="11 12">
    <location>
        <position position="209"/>
    </location>
</feature>
<dbReference type="GO" id="GO:0000015">
    <property type="term" value="C:phosphopyruvate hydratase complex"/>
    <property type="evidence" value="ECO:0007669"/>
    <property type="project" value="InterPro"/>
</dbReference>
<dbReference type="InterPro" id="IPR000941">
    <property type="entry name" value="Enolase"/>
</dbReference>
<dbReference type="EMBL" id="ASSJ01000035">
    <property type="protein sequence ID" value="ERN42024.1"/>
    <property type="molecule type" value="Genomic_DNA"/>
</dbReference>
<evidence type="ECO:0000256" key="1">
    <source>
        <dbReference type="ARBA" id="ARBA00005031"/>
    </source>
</evidence>
<dbReference type="SFLD" id="SFLDS00001">
    <property type="entry name" value="Enolase"/>
    <property type="match status" value="1"/>
</dbReference>
<dbReference type="AlphaFoldDB" id="U5DN29"/>
<dbReference type="Gene3D" id="3.20.20.120">
    <property type="entry name" value="Enolase-like C-terminal domain"/>
    <property type="match status" value="1"/>
</dbReference>
<evidence type="ECO:0000256" key="12">
    <source>
        <dbReference type="PIRSR" id="PIRSR001400-1"/>
    </source>
</evidence>